<feature type="compositionally biased region" description="Polar residues" evidence="7">
    <location>
        <begin position="41"/>
        <end position="53"/>
    </location>
</feature>
<evidence type="ECO:0000313" key="9">
    <source>
        <dbReference type="EMBL" id="CBY31165.1"/>
    </source>
</evidence>
<feature type="compositionally biased region" description="Basic and acidic residues" evidence="7">
    <location>
        <begin position="218"/>
        <end position="234"/>
    </location>
</feature>
<dbReference type="InterPro" id="IPR009071">
    <property type="entry name" value="HMG_box_dom"/>
</dbReference>
<dbReference type="SMART" id="SM00398">
    <property type="entry name" value="HMG"/>
    <property type="match status" value="1"/>
</dbReference>
<dbReference type="Gene3D" id="1.10.30.10">
    <property type="entry name" value="High mobility group box domain"/>
    <property type="match status" value="1"/>
</dbReference>
<dbReference type="PANTHER" id="PTHR13059:SF13">
    <property type="entry name" value="PROTEIN CAPICUA HOMOLOG"/>
    <property type="match status" value="1"/>
</dbReference>
<dbReference type="Proteomes" id="UP000011014">
    <property type="component" value="Unassembled WGS sequence"/>
</dbReference>
<dbReference type="GO" id="GO:0005634">
    <property type="term" value="C:nucleus"/>
    <property type="evidence" value="ECO:0007669"/>
    <property type="project" value="UniProtKB-UniRule"/>
</dbReference>
<dbReference type="InterPro" id="IPR052412">
    <property type="entry name" value="CC-Dev_Transcription_Reg"/>
</dbReference>
<keyword evidence="5 6" id="KW-0539">Nucleus</keyword>
<feature type="DNA-binding region" description="HMG box" evidence="6">
    <location>
        <begin position="241"/>
        <end position="306"/>
    </location>
</feature>
<feature type="compositionally biased region" description="Low complexity" evidence="7">
    <location>
        <begin position="105"/>
        <end position="116"/>
    </location>
</feature>
<feature type="region of interest" description="Disordered" evidence="7">
    <location>
        <begin position="22"/>
        <end position="53"/>
    </location>
</feature>
<gene>
    <name evidence="9" type="ORF">GSOID_T00019127001</name>
</gene>
<feature type="region of interest" description="Disordered" evidence="7">
    <location>
        <begin position="134"/>
        <end position="243"/>
    </location>
</feature>
<sequence>MDDSGIESLVPTPGPVDKFRVEISPAGRSQSPPTITDHIQCDSSTTRPEPKLSTVQSPLQLLPRLPMQVNSYHHYQPNGAIENVSPPIPVSEANGSSNSIYQNHSSTSQTSCSGSSSASMIVFHPWHSLLPEFPKPRRGETLEDANPNARNDENNDYDPNSKGSNQPQNGLNTGDRSSNDQELTNNNGQQQNGHRSGSSASSQSQSAGYATQEQAGRNNDDSKPQENKQLTAKESKKRNHIRRPMNAFMLFSKFYRGEVHKMYPKQDNRSVSKILGEWWNTLNSDEKQRFINKANLMKEEHYKQHP</sequence>
<evidence type="ECO:0000256" key="2">
    <source>
        <dbReference type="ARBA" id="ARBA00023015"/>
    </source>
</evidence>
<keyword evidence="1" id="KW-0597">Phosphoprotein</keyword>
<evidence type="ECO:0000256" key="6">
    <source>
        <dbReference type="PROSITE-ProRule" id="PRU00267"/>
    </source>
</evidence>
<dbReference type="EMBL" id="FN654294">
    <property type="protein sequence ID" value="CBY31165.1"/>
    <property type="molecule type" value="Genomic_DNA"/>
</dbReference>
<dbReference type="InterPro" id="IPR036910">
    <property type="entry name" value="HMG_box_dom_sf"/>
</dbReference>
<accession>E4Y6B5</accession>
<dbReference type="Pfam" id="PF00505">
    <property type="entry name" value="HMG_box"/>
    <property type="match status" value="1"/>
</dbReference>
<proteinExistence type="predicted"/>
<feature type="compositionally biased region" description="Polar residues" evidence="7">
    <location>
        <begin position="157"/>
        <end position="195"/>
    </location>
</feature>
<dbReference type="PANTHER" id="PTHR13059">
    <property type="entry name" value="HMG-BOX TRANSCRIPTION FACTOR BBX"/>
    <property type="match status" value="1"/>
</dbReference>
<feature type="region of interest" description="Disordered" evidence="7">
    <location>
        <begin position="77"/>
        <end position="116"/>
    </location>
</feature>
<evidence type="ECO:0000256" key="5">
    <source>
        <dbReference type="ARBA" id="ARBA00023242"/>
    </source>
</evidence>
<dbReference type="SUPFAM" id="SSF47095">
    <property type="entry name" value="HMG-box"/>
    <property type="match status" value="1"/>
</dbReference>
<feature type="domain" description="HMG box" evidence="8">
    <location>
        <begin position="241"/>
        <end position="306"/>
    </location>
</feature>
<keyword evidence="2" id="KW-0805">Transcription regulation</keyword>
<feature type="non-terminal residue" evidence="9">
    <location>
        <position position="306"/>
    </location>
</feature>
<evidence type="ECO:0000256" key="1">
    <source>
        <dbReference type="ARBA" id="ARBA00022553"/>
    </source>
</evidence>
<evidence type="ECO:0000256" key="7">
    <source>
        <dbReference type="SAM" id="MobiDB-lite"/>
    </source>
</evidence>
<reference evidence="9" key="1">
    <citation type="journal article" date="2010" name="Science">
        <title>Plasticity of animal genome architecture unmasked by rapid evolution of a pelagic tunicate.</title>
        <authorList>
            <person name="Denoeud F."/>
            <person name="Henriet S."/>
            <person name="Mungpakdee S."/>
            <person name="Aury J.M."/>
            <person name="Da Silva C."/>
            <person name="Brinkmann H."/>
            <person name="Mikhaleva J."/>
            <person name="Olsen L.C."/>
            <person name="Jubin C."/>
            <person name="Canestro C."/>
            <person name="Bouquet J.M."/>
            <person name="Danks G."/>
            <person name="Poulain J."/>
            <person name="Campsteijn C."/>
            <person name="Adamski M."/>
            <person name="Cross I."/>
            <person name="Yadetie F."/>
            <person name="Muffato M."/>
            <person name="Louis A."/>
            <person name="Butcher S."/>
            <person name="Tsagkogeorga G."/>
            <person name="Konrad A."/>
            <person name="Singh S."/>
            <person name="Jensen M.F."/>
            <person name="Cong E.H."/>
            <person name="Eikeseth-Otteraa H."/>
            <person name="Noel B."/>
            <person name="Anthouard V."/>
            <person name="Porcel B.M."/>
            <person name="Kachouri-Lafond R."/>
            <person name="Nishino A."/>
            <person name="Ugolini M."/>
            <person name="Chourrout P."/>
            <person name="Nishida H."/>
            <person name="Aasland R."/>
            <person name="Huzurbazar S."/>
            <person name="Westhof E."/>
            <person name="Delsuc F."/>
            <person name="Lehrach H."/>
            <person name="Reinhardt R."/>
            <person name="Weissenbach J."/>
            <person name="Roy S.W."/>
            <person name="Artiguenave F."/>
            <person name="Postlethwait J.H."/>
            <person name="Manak J.R."/>
            <person name="Thompson E.M."/>
            <person name="Jaillon O."/>
            <person name="Du Pasquier L."/>
            <person name="Boudinot P."/>
            <person name="Liberles D.A."/>
            <person name="Volff J.N."/>
            <person name="Philippe H."/>
            <person name="Lenhard B."/>
            <person name="Roest Crollius H."/>
            <person name="Wincker P."/>
            <person name="Chourrout D."/>
        </authorList>
    </citation>
    <scope>NUCLEOTIDE SEQUENCE [LARGE SCALE GENOMIC DNA]</scope>
</reference>
<dbReference type="PROSITE" id="PS50118">
    <property type="entry name" value="HMG_BOX_2"/>
    <property type="match status" value="1"/>
</dbReference>
<dbReference type="AlphaFoldDB" id="E4Y6B5"/>
<feature type="compositionally biased region" description="Low complexity" evidence="7">
    <location>
        <begin position="196"/>
        <end position="208"/>
    </location>
</feature>
<name>E4Y6B5_OIKDI</name>
<evidence type="ECO:0000256" key="3">
    <source>
        <dbReference type="ARBA" id="ARBA00023125"/>
    </source>
</evidence>
<evidence type="ECO:0000259" key="8">
    <source>
        <dbReference type="PROSITE" id="PS50118"/>
    </source>
</evidence>
<organism evidence="9">
    <name type="scientific">Oikopleura dioica</name>
    <name type="common">Tunicate</name>
    <dbReference type="NCBI Taxonomy" id="34765"/>
    <lineage>
        <taxon>Eukaryota</taxon>
        <taxon>Metazoa</taxon>
        <taxon>Chordata</taxon>
        <taxon>Tunicata</taxon>
        <taxon>Appendicularia</taxon>
        <taxon>Copelata</taxon>
        <taxon>Oikopleuridae</taxon>
        <taxon>Oikopleura</taxon>
    </lineage>
</organism>
<feature type="compositionally biased region" description="Polar residues" evidence="7">
    <location>
        <begin position="93"/>
        <end position="104"/>
    </location>
</feature>
<protein>
    <recommendedName>
        <fullName evidence="8">HMG box domain-containing protein</fullName>
    </recommendedName>
</protein>
<keyword evidence="4" id="KW-0804">Transcription</keyword>
<evidence type="ECO:0000256" key="4">
    <source>
        <dbReference type="ARBA" id="ARBA00023163"/>
    </source>
</evidence>
<keyword evidence="3 6" id="KW-0238">DNA-binding</keyword>
<dbReference type="GO" id="GO:0000977">
    <property type="term" value="F:RNA polymerase II transcription regulatory region sequence-specific DNA binding"/>
    <property type="evidence" value="ECO:0007669"/>
    <property type="project" value="TreeGrafter"/>
</dbReference>
<dbReference type="GO" id="GO:0000981">
    <property type="term" value="F:DNA-binding transcription factor activity, RNA polymerase II-specific"/>
    <property type="evidence" value="ECO:0007669"/>
    <property type="project" value="TreeGrafter"/>
</dbReference>